<evidence type="ECO:0000313" key="8">
    <source>
        <dbReference type="EMBL" id="KAF5801621.1"/>
    </source>
</evidence>
<dbReference type="InterPro" id="IPR042160">
    <property type="entry name" value="HD-Zip_IV"/>
</dbReference>
<evidence type="ECO:0000256" key="6">
    <source>
        <dbReference type="SAM" id="MobiDB-lite"/>
    </source>
</evidence>
<dbReference type="PANTHER" id="PTHR45654">
    <property type="entry name" value="HOMEOBOX-LEUCINE ZIPPER PROTEIN MERISTEM L1"/>
    <property type="match status" value="1"/>
</dbReference>
<keyword evidence="9" id="KW-1185">Reference proteome</keyword>
<dbReference type="Gene3D" id="3.30.530.20">
    <property type="match status" value="1"/>
</dbReference>
<keyword evidence="4" id="KW-0804">Transcription</keyword>
<dbReference type="Pfam" id="PF01852">
    <property type="entry name" value="START"/>
    <property type="match status" value="1"/>
</dbReference>
<dbReference type="InterPro" id="IPR057993">
    <property type="entry name" value="HD-Zip_IV_C"/>
</dbReference>
<dbReference type="Pfam" id="PF25797">
    <property type="entry name" value="PDF2_C"/>
    <property type="match status" value="1"/>
</dbReference>
<evidence type="ECO:0000313" key="9">
    <source>
        <dbReference type="Proteomes" id="UP000215914"/>
    </source>
</evidence>
<dbReference type="Gramene" id="mRNA:HanXRQr2_Chr06g0250261">
    <property type="protein sequence ID" value="mRNA:HanXRQr2_Chr06g0250261"/>
    <property type="gene ID" value="HanXRQr2_Chr06g0250261"/>
</dbReference>
<evidence type="ECO:0000256" key="2">
    <source>
        <dbReference type="ARBA" id="ARBA00023125"/>
    </source>
</evidence>
<dbReference type="CDD" id="cd08875">
    <property type="entry name" value="START_ArGLABRA2_like"/>
    <property type="match status" value="1"/>
</dbReference>
<name>A0A9K3NIK7_HELAN</name>
<feature type="region of interest" description="Disordered" evidence="6">
    <location>
        <begin position="546"/>
        <end position="583"/>
    </location>
</feature>
<dbReference type="GO" id="GO:0008289">
    <property type="term" value="F:lipid binding"/>
    <property type="evidence" value="ECO:0007669"/>
    <property type="project" value="InterPro"/>
</dbReference>
<evidence type="ECO:0000256" key="3">
    <source>
        <dbReference type="ARBA" id="ARBA00023155"/>
    </source>
</evidence>
<keyword evidence="5" id="KW-0539">Nucleus</keyword>
<sequence>MTSNLDLDMNMYPNPYDQHGMPNCNQMMQINPLMAPEAPNFAVANGLIIMENEKPLALQYALSSMDEVVKMCRLGEPLWTKVNDAGKEVLNLDEYVKMFPCTINRKTDPNELRYEASRASSVVIINSITLVDAFLDADKWMELFPSIISRAKTLQVVTSTANGVANTSLQLMYAELQMLSPLVPTREIHFLRYCARNPEDGSWAIIDFPLDSFHETYQPSLTRYKRLPSGCIIQDMPNGYSRVTWVEHAEAENDPVHGIFTDYVSSGMAFGARRWLAVLRRQCERLASLMARNRSEIGAIPSPEGRTNLMNVAQRMVRMFSLHITGSCGQSWTALSDSVEDTVRITTRKVTEPGQPNGLILTAVSTIWLPHPHYQVFDLLRDERRRPQLNIISNGSPLEEVAHIANGSHPGNCISLLRVNVACNSSQNVELVLQESCTDDSGSLVVYSVVDVDAIKLTMSGEDPSRIPLLPLGFVIVPMGQNPNGNITASSESGGGCLLTVGLQVVANSMPTAKLNLSSANTVNNHIQATMQQIVATLGGVATNSSTGSATRAGAYDGNNVDGEPSTTPLSKKVESSPTSKVY</sequence>
<reference evidence="8" key="2">
    <citation type="submission" date="2020-06" db="EMBL/GenBank/DDBJ databases">
        <title>Helianthus annuus Genome sequencing and assembly Release 2.</title>
        <authorList>
            <person name="Gouzy J."/>
            <person name="Langlade N."/>
            <person name="Munos S."/>
        </authorList>
    </citation>
    <scope>NUCLEOTIDE SEQUENCE</scope>
    <source>
        <tissue evidence="8">Leaves</tissue>
    </source>
</reference>
<reference evidence="8" key="1">
    <citation type="journal article" date="2017" name="Nature">
        <title>The sunflower genome provides insights into oil metabolism, flowering and Asterid evolution.</title>
        <authorList>
            <person name="Badouin H."/>
            <person name="Gouzy J."/>
            <person name="Grassa C.J."/>
            <person name="Murat F."/>
            <person name="Staton S.E."/>
            <person name="Cottret L."/>
            <person name="Lelandais-Briere C."/>
            <person name="Owens G.L."/>
            <person name="Carrere S."/>
            <person name="Mayjonade B."/>
            <person name="Legrand L."/>
            <person name="Gill N."/>
            <person name="Kane N.C."/>
            <person name="Bowers J.E."/>
            <person name="Hubner S."/>
            <person name="Bellec A."/>
            <person name="Berard A."/>
            <person name="Berges H."/>
            <person name="Blanchet N."/>
            <person name="Boniface M.C."/>
            <person name="Brunel D."/>
            <person name="Catrice O."/>
            <person name="Chaidir N."/>
            <person name="Claudel C."/>
            <person name="Donnadieu C."/>
            <person name="Faraut T."/>
            <person name="Fievet G."/>
            <person name="Helmstetter N."/>
            <person name="King M."/>
            <person name="Knapp S.J."/>
            <person name="Lai Z."/>
            <person name="Le Paslier M.C."/>
            <person name="Lippi Y."/>
            <person name="Lorenzon L."/>
            <person name="Mandel J.R."/>
            <person name="Marage G."/>
            <person name="Marchand G."/>
            <person name="Marquand E."/>
            <person name="Bret-Mestries E."/>
            <person name="Morien E."/>
            <person name="Nambeesan S."/>
            <person name="Nguyen T."/>
            <person name="Pegot-Espagnet P."/>
            <person name="Pouilly N."/>
            <person name="Raftis F."/>
            <person name="Sallet E."/>
            <person name="Schiex T."/>
            <person name="Thomas J."/>
            <person name="Vandecasteele C."/>
            <person name="Vares D."/>
            <person name="Vear F."/>
            <person name="Vautrin S."/>
            <person name="Crespi M."/>
            <person name="Mangin B."/>
            <person name="Burke J.M."/>
            <person name="Salse J."/>
            <person name="Munos S."/>
            <person name="Vincourt P."/>
            <person name="Rieseberg L.H."/>
            <person name="Langlade N.B."/>
        </authorList>
    </citation>
    <scope>NUCLEOTIDE SEQUENCE</scope>
    <source>
        <tissue evidence="8">Leaves</tissue>
    </source>
</reference>
<evidence type="ECO:0000256" key="4">
    <source>
        <dbReference type="ARBA" id="ARBA00023163"/>
    </source>
</evidence>
<gene>
    <name evidence="8" type="ORF">HanXRQr2_Chr06g0250261</name>
</gene>
<dbReference type="InterPro" id="IPR023393">
    <property type="entry name" value="START-like_dom_sf"/>
</dbReference>
<dbReference type="Proteomes" id="UP000215914">
    <property type="component" value="Unassembled WGS sequence"/>
</dbReference>
<evidence type="ECO:0000256" key="5">
    <source>
        <dbReference type="ARBA" id="ARBA00023242"/>
    </source>
</evidence>
<keyword evidence="3" id="KW-0371">Homeobox</keyword>
<organism evidence="8 9">
    <name type="scientific">Helianthus annuus</name>
    <name type="common">Common sunflower</name>
    <dbReference type="NCBI Taxonomy" id="4232"/>
    <lineage>
        <taxon>Eukaryota</taxon>
        <taxon>Viridiplantae</taxon>
        <taxon>Streptophyta</taxon>
        <taxon>Embryophyta</taxon>
        <taxon>Tracheophyta</taxon>
        <taxon>Spermatophyta</taxon>
        <taxon>Magnoliopsida</taxon>
        <taxon>eudicotyledons</taxon>
        <taxon>Gunneridae</taxon>
        <taxon>Pentapetalae</taxon>
        <taxon>asterids</taxon>
        <taxon>campanulids</taxon>
        <taxon>Asterales</taxon>
        <taxon>Asteraceae</taxon>
        <taxon>Asteroideae</taxon>
        <taxon>Heliantheae alliance</taxon>
        <taxon>Heliantheae</taxon>
        <taxon>Helianthus</taxon>
    </lineage>
</organism>
<keyword evidence="2" id="KW-0238">DNA-binding</keyword>
<dbReference type="SMART" id="SM00234">
    <property type="entry name" value="START"/>
    <property type="match status" value="1"/>
</dbReference>
<feature type="compositionally biased region" description="Polar residues" evidence="6">
    <location>
        <begin position="565"/>
        <end position="583"/>
    </location>
</feature>
<dbReference type="GO" id="GO:0003677">
    <property type="term" value="F:DNA binding"/>
    <property type="evidence" value="ECO:0007669"/>
    <property type="project" value="UniProtKB-KW"/>
</dbReference>
<dbReference type="PROSITE" id="PS50848">
    <property type="entry name" value="START"/>
    <property type="match status" value="1"/>
</dbReference>
<protein>
    <submittedName>
        <fullName evidence="8">START domain-containing protein</fullName>
    </submittedName>
</protein>
<dbReference type="InterPro" id="IPR002913">
    <property type="entry name" value="START_lipid-bd_dom"/>
</dbReference>
<dbReference type="EMBL" id="MNCJ02000321">
    <property type="protein sequence ID" value="KAF5801621.1"/>
    <property type="molecule type" value="Genomic_DNA"/>
</dbReference>
<comment type="caution">
    <text evidence="8">The sequence shown here is derived from an EMBL/GenBank/DDBJ whole genome shotgun (WGS) entry which is preliminary data.</text>
</comment>
<dbReference type="SUPFAM" id="SSF55961">
    <property type="entry name" value="Bet v1-like"/>
    <property type="match status" value="2"/>
</dbReference>
<dbReference type="PANTHER" id="PTHR45654:SF11">
    <property type="entry name" value="HOMEOBOX-LEUCINE ZIPPER PROTEIN HDG5"/>
    <property type="match status" value="1"/>
</dbReference>
<keyword evidence="1" id="KW-0805">Transcription regulation</keyword>
<dbReference type="AlphaFoldDB" id="A0A9K3NIK7"/>
<evidence type="ECO:0000259" key="7">
    <source>
        <dbReference type="PROSITE" id="PS50848"/>
    </source>
</evidence>
<evidence type="ECO:0000256" key="1">
    <source>
        <dbReference type="ARBA" id="ARBA00023015"/>
    </source>
</evidence>
<proteinExistence type="predicted"/>
<accession>A0A9K3NIK7</accession>
<feature type="domain" description="START" evidence="7">
    <location>
        <begin position="50"/>
        <end position="288"/>
    </location>
</feature>